<organism evidence="6 7">
    <name type="scientific">Sandarakinorhabdus fusca</name>
    <dbReference type="NCBI Taxonomy" id="1439888"/>
    <lineage>
        <taxon>Bacteria</taxon>
        <taxon>Pseudomonadati</taxon>
        <taxon>Pseudomonadota</taxon>
        <taxon>Alphaproteobacteria</taxon>
        <taxon>Sphingomonadales</taxon>
        <taxon>Sphingosinicellaceae</taxon>
        <taxon>Sandarakinorhabdus</taxon>
    </lineage>
</organism>
<evidence type="ECO:0000256" key="2">
    <source>
        <dbReference type="SAM" id="MobiDB-lite"/>
    </source>
</evidence>
<dbReference type="PANTHER" id="PTHR30469">
    <property type="entry name" value="MULTIDRUG RESISTANCE PROTEIN MDTA"/>
    <property type="match status" value="1"/>
</dbReference>
<dbReference type="EMBL" id="WIOL01000002">
    <property type="protein sequence ID" value="MQT16845.1"/>
    <property type="molecule type" value="Genomic_DNA"/>
</dbReference>
<dbReference type="InterPro" id="IPR006143">
    <property type="entry name" value="RND_pump_MFP"/>
</dbReference>
<name>A0A7C9KWB7_9SPHN</name>
<comment type="similarity">
    <text evidence="1">Belongs to the membrane fusion protein (MFP) (TC 8.A.1) family.</text>
</comment>
<gene>
    <name evidence="6" type="ORF">F3168_06200</name>
</gene>
<dbReference type="InterPro" id="IPR058792">
    <property type="entry name" value="Beta-barrel_RND_2"/>
</dbReference>
<comment type="caution">
    <text evidence="6">The sequence shown here is derived from an EMBL/GenBank/DDBJ whole genome shotgun (WGS) entry which is preliminary data.</text>
</comment>
<dbReference type="FunFam" id="2.40.30.170:FF:000010">
    <property type="entry name" value="Efflux RND transporter periplasmic adaptor subunit"/>
    <property type="match status" value="1"/>
</dbReference>
<dbReference type="RefSeq" id="WP_152577300.1">
    <property type="nucleotide sequence ID" value="NZ_JAATJI010000001.1"/>
</dbReference>
<dbReference type="Gene3D" id="2.40.50.100">
    <property type="match status" value="1"/>
</dbReference>
<accession>A0A7C9KWB7</accession>
<evidence type="ECO:0000313" key="7">
    <source>
        <dbReference type="Proteomes" id="UP000481327"/>
    </source>
</evidence>
<protein>
    <submittedName>
        <fullName evidence="6">Efflux RND transporter periplasmic adaptor subunit</fullName>
    </submittedName>
</protein>
<evidence type="ECO:0000259" key="4">
    <source>
        <dbReference type="Pfam" id="PF25917"/>
    </source>
</evidence>
<proteinExistence type="inferred from homology"/>
<dbReference type="AlphaFoldDB" id="A0A7C9KWB7"/>
<dbReference type="GO" id="GO:1990281">
    <property type="term" value="C:efflux pump complex"/>
    <property type="evidence" value="ECO:0007669"/>
    <property type="project" value="TreeGrafter"/>
</dbReference>
<reference evidence="6 7" key="1">
    <citation type="submission" date="2019-09" db="EMBL/GenBank/DDBJ databases">
        <title>Polymorphobacter sp. isolated from a lake in China.</title>
        <authorList>
            <person name="Liu Z."/>
        </authorList>
    </citation>
    <scope>NUCLEOTIDE SEQUENCE [LARGE SCALE GENOMIC DNA]</scope>
    <source>
        <strain evidence="6 7">D40P</strain>
    </source>
</reference>
<feature type="domain" description="Multidrug resistance protein MdtA-like barrel-sandwich hybrid" evidence="4">
    <location>
        <begin position="58"/>
        <end position="196"/>
    </location>
</feature>
<dbReference type="Gene3D" id="1.10.287.470">
    <property type="entry name" value="Helix hairpin bin"/>
    <property type="match status" value="1"/>
</dbReference>
<dbReference type="Proteomes" id="UP000481327">
    <property type="component" value="Unassembled WGS sequence"/>
</dbReference>
<dbReference type="SUPFAM" id="SSF111369">
    <property type="entry name" value="HlyD-like secretion proteins"/>
    <property type="match status" value="1"/>
</dbReference>
<evidence type="ECO:0000259" key="5">
    <source>
        <dbReference type="Pfam" id="PF25954"/>
    </source>
</evidence>
<feature type="domain" description="Multidrug resistance protein MdtA-like alpha-helical hairpin" evidence="3">
    <location>
        <begin position="100"/>
        <end position="168"/>
    </location>
</feature>
<dbReference type="InterPro" id="IPR058624">
    <property type="entry name" value="MdtA-like_HH"/>
</dbReference>
<dbReference type="Gene3D" id="2.40.30.170">
    <property type="match status" value="1"/>
</dbReference>
<dbReference type="PANTHER" id="PTHR30469:SF33">
    <property type="entry name" value="SLR1207 PROTEIN"/>
    <property type="match status" value="1"/>
</dbReference>
<evidence type="ECO:0000256" key="1">
    <source>
        <dbReference type="ARBA" id="ARBA00009477"/>
    </source>
</evidence>
<evidence type="ECO:0000313" key="6">
    <source>
        <dbReference type="EMBL" id="MQT16845.1"/>
    </source>
</evidence>
<dbReference type="GO" id="GO:0015562">
    <property type="term" value="F:efflux transmembrane transporter activity"/>
    <property type="evidence" value="ECO:0007669"/>
    <property type="project" value="TreeGrafter"/>
</dbReference>
<dbReference type="InterPro" id="IPR058625">
    <property type="entry name" value="MdtA-like_BSH"/>
</dbReference>
<dbReference type="OrthoDB" id="9791520at2"/>
<sequence>MKRRSWIILALVVAAVAAFVLWKRFNPPPVVDPYKTAVVERGDLTEEITANGIINPVRVVSVGTQVSGTVQALYADFNDRVKAGQLLLRLDPALFNSRLQASEAALTNIRATAQLQSANAARAAQLVKQDFISRQDYETALASARSTAAQVAQAEAQIRQDRANLEFSVIRSPVAGVVISRQIDIGQTVAASFNTPTLFQIARDLTQMQIEAAVAEADVAKVKPGQRVDFTVDAYGARQFTGTVDQIRLNPTTQQNVVTYTVIVKAANPDGALLPGMTANANFIVSDRKNVLLVPNAALSFKPEGYKPVRTAGRARPQADLVTLFVLANGQPEARRVRAGASDADNSEILSGPLKVGDVVVTGSNIGAKPAGGLFSGPPGGRRESPNSGGNGKAPAAR</sequence>
<keyword evidence="7" id="KW-1185">Reference proteome</keyword>
<dbReference type="Gene3D" id="2.40.420.20">
    <property type="match status" value="1"/>
</dbReference>
<feature type="region of interest" description="Disordered" evidence="2">
    <location>
        <begin position="365"/>
        <end position="398"/>
    </location>
</feature>
<feature type="domain" description="CusB-like beta-barrel" evidence="5">
    <location>
        <begin position="210"/>
        <end position="283"/>
    </location>
</feature>
<dbReference type="Pfam" id="PF25917">
    <property type="entry name" value="BSH_RND"/>
    <property type="match status" value="1"/>
</dbReference>
<evidence type="ECO:0000259" key="3">
    <source>
        <dbReference type="Pfam" id="PF25876"/>
    </source>
</evidence>
<dbReference type="NCBIfam" id="TIGR01730">
    <property type="entry name" value="RND_mfp"/>
    <property type="match status" value="1"/>
</dbReference>
<dbReference type="Pfam" id="PF25954">
    <property type="entry name" value="Beta-barrel_RND_2"/>
    <property type="match status" value="1"/>
</dbReference>
<dbReference type="Pfam" id="PF25876">
    <property type="entry name" value="HH_MFP_RND"/>
    <property type="match status" value="1"/>
</dbReference>